<keyword evidence="9 10" id="KW-0539">Nucleus</keyword>
<evidence type="ECO:0000256" key="8">
    <source>
        <dbReference type="ARBA" id="ARBA00022840"/>
    </source>
</evidence>
<dbReference type="Proteomes" id="UP001230188">
    <property type="component" value="Unassembled WGS sequence"/>
</dbReference>
<keyword evidence="4 10" id="KW-0698">rRNA processing</keyword>
<dbReference type="GO" id="GO:0005737">
    <property type="term" value="C:cytoplasm"/>
    <property type="evidence" value="ECO:0007669"/>
    <property type="project" value="UniProtKB-SubCell"/>
</dbReference>
<accession>A0AAD7UAN5</accession>
<evidence type="ECO:0000256" key="10">
    <source>
        <dbReference type="HAMAP-Rule" id="MF_03173"/>
    </source>
</evidence>
<protein>
    <recommendedName>
        <fullName evidence="10">Adenylate kinase isoenzyme 6 homolog</fullName>
        <shortName evidence="10">AK6</shortName>
        <ecNumber evidence="10">2.7.4.3</ecNumber>
    </recommendedName>
    <alternativeName>
        <fullName evidence="10">Dual activity adenylate kinase/ATPase</fullName>
        <shortName evidence="10">AK/ATPase</shortName>
    </alternativeName>
</protein>
<keyword evidence="2 10" id="KW-0963">Cytoplasm</keyword>
<dbReference type="Pfam" id="PF13238">
    <property type="entry name" value="AAA_18"/>
    <property type="match status" value="1"/>
</dbReference>
<dbReference type="GO" id="GO:0006364">
    <property type="term" value="P:rRNA processing"/>
    <property type="evidence" value="ECO:0007669"/>
    <property type="project" value="UniProtKB-KW"/>
</dbReference>
<keyword evidence="3 10" id="KW-0690">Ribosome biogenesis</keyword>
<feature type="binding site" evidence="10">
    <location>
        <position position="39"/>
    </location>
    <ligand>
        <name>ATP</name>
        <dbReference type="ChEBI" id="CHEBI:30616"/>
    </ligand>
</feature>
<keyword evidence="6 10" id="KW-0547">Nucleotide-binding</keyword>
<comment type="function">
    <text evidence="10">Broad-specificity nucleoside monophosphate (NMP) kinase that catalyzes the reversible transfer of the terminal phosphate group between nucleoside triphosphates and monophosphates. Has also ATPase activity. Involved in the late cytoplasmic maturation steps of the 40S ribosomal particles, specifically 18S rRNA maturation. While NMP activity is not required for ribosome maturation, ATPase activity is. Associates transiently with small ribosomal subunit protein uS11. ATP hydrolysis breaks the interaction with uS11. May temporarily remove uS11 from the ribosome to enable a conformational change of the ribosomal RNA that is needed for the final maturation step of the small ribosomal subunit. Its NMP activity may have a role in nuclear energy homeostasis.</text>
</comment>
<feature type="binding site" evidence="10">
    <location>
        <position position="131"/>
    </location>
    <ligand>
        <name>ATP</name>
        <dbReference type="ChEBI" id="CHEBI:30616"/>
    </ligand>
</feature>
<feature type="region of interest" description="LID" evidence="10">
    <location>
        <begin position="130"/>
        <end position="140"/>
    </location>
</feature>
<comment type="subcellular location">
    <subcellularLocation>
        <location evidence="10">Cytoplasm</location>
    </subcellularLocation>
    <subcellularLocation>
        <location evidence="10">Nucleus</location>
    </subcellularLocation>
</comment>
<sequence>MTKRSAVEASTEERTAQKGRTWATRPNVLVCGTPGTGKTEMSAAIARKVKMQHLNVGDLAARLDAYDGWDEDRQCHILNEDRVLDEMEILVSKGGCVVDYHACDFFPERWFDLVLVLRATTEVLFDRLTARNYAHAKIQENLQCEIMQVLLDEARDNYPEPVVVEVQNNTRLDFDSTIDRVVRWHDQWLRDHAPPSST</sequence>
<dbReference type="Gene3D" id="3.40.50.300">
    <property type="entry name" value="P-loop containing nucleotide triphosphate hydrolases"/>
    <property type="match status" value="1"/>
</dbReference>
<comment type="catalytic activity">
    <reaction evidence="10">
        <text>ATP + H2O = ADP + phosphate + H(+)</text>
        <dbReference type="Rhea" id="RHEA:13065"/>
        <dbReference type="ChEBI" id="CHEBI:15377"/>
        <dbReference type="ChEBI" id="CHEBI:15378"/>
        <dbReference type="ChEBI" id="CHEBI:30616"/>
        <dbReference type="ChEBI" id="CHEBI:43474"/>
        <dbReference type="ChEBI" id="CHEBI:456216"/>
    </reaction>
</comment>
<dbReference type="GO" id="GO:0005524">
    <property type="term" value="F:ATP binding"/>
    <property type="evidence" value="ECO:0007669"/>
    <property type="project" value="UniProtKB-KW"/>
</dbReference>
<evidence type="ECO:0000256" key="7">
    <source>
        <dbReference type="ARBA" id="ARBA00022777"/>
    </source>
</evidence>
<reference evidence="11" key="1">
    <citation type="submission" date="2023-01" db="EMBL/GenBank/DDBJ databases">
        <title>Metagenome sequencing of chrysophaentin producing Chrysophaeum taylorii.</title>
        <authorList>
            <person name="Davison J."/>
            <person name="Bewley C."/>
        </authorList>
    </citation>
    <scope>NUCLEOTIDE SEQUENCE</scope>
    <source>
        <strain evidence="11">NIES-1699</strain>
    </source>
</reference>
<comment type="catalytic activity">
    <reaction evidence="1 10">
        <text>AMP + ATP = 2 ADP</text>
        <dbReference type="Rhea" id="RHEA:12973"/>
        <dbReference type="ChEBI" id="CHEBI:30616"/>
        <dbReference type="ChEBI" id="CHEBI:456215"/>
        <dbReference type="ChEBI" id="CHEBI:456216"/>
        <dbReference type="EC" id="2.7.4.3"/>
    </reaction>
</comment>
<proteinExistence type="inferred from homology"/>
<name>A0AAD7UAN5_9STRA</name>
<keyword evidence="12" id="KW-1185">Reference proteome</keyword>
<evidence type="ECO:0000256" key="4">
    <source>
        <dbReference type="ARBA" id="ARBA00022552"/>
    </source>
</evidence>
<evidence type="ECO:0000256" key="3">
    <source>
        <dbReference type="ARBA" id="ARBA00022517"/>
    </source>
</evidence>
<evidence type="ECO:0000256" key="2">
    <source>
        <dbReference type="ARBA" id="ARBA00022490"/>
    </source>
</evidence>
<evidence type="ECO:0000256" key="5">
    <source>
        <dbReference type="ARBA" id="ARBA00022679"/>
    </source>
</evidence>
<dbReference type="GO" id="GO:0042274">
    <property type="term" value="P:ribosomal small subunit biogenesis"/>
    <property type="evidence" value="ECO:0007669"/>
    <property type="project" value="UniProtKB-UniRule"/>
</dbReference>
<dbReference type="FunFam" id="3.40.50.300:FF:000372">
    <property type="entry name" value="Adenylate kinase isoenzyme 6 homolog"/>
    <property type="match status" value="1"/>
</dbReference>
<dbReference type="GO" id="GO:0005634">
    <property type="term" value="C:nucleus"/>
    <property type="evidence" value="ECO:0007669"/>
    <property type="project" value="UniProtKB-SubCell"/>
</dbReference>
<keyword evidence="5 10" id="KW-0808">Transferase</keyword>
<evidence type="ECO:0000256" key="6">
    <source>
        <dbReference type="ARBA" id="ARBA00022741"/>
    </source>
</evidence>
<feature type="region of interest" description="NMPbind" evidence="10">
    <location>
        <begin position="55"/>
        <end position="78"/>
    </location>
</feature>
<dbReference type="PANTHER" id="PTHR12595">
    <property type="entry name" value="POS9-ACTIVATING FACTOR FAP7-RELATED"/>
    <property type="match status" value="1"/>
</dbReference>
<dbReference type="GO" id="GO:0016887">
    <property type="term" value="F:ATP hydrolysis activity"/>
    <property type="evidence" value="ECO:0007669"/>
    <property type="project" value="UniProtKB-UniRule"/>
</dbReference>
<dbReference type="EMBL" id="JAQMWT010000435">
    <property type="protein sequence ID" value="KAJ8601382.1"/>
    <property type="molecule type" value="Genomic_DNA"/>
</dbReference>
<keyword evidence="7 10" id="KW-0418">Kinase</keyword>
<feature type="binding site" evidence="10">
    <location>
        <position position="38"/>
    </location>
    <ligand>
        <name>ATP</name>
        <dbReference type="ChEBI" id="CHEBI:30616"/>
    </ligand>
</feature>
<comment type="caution">
    <text evidence="10">Lacks conserved residue(s) required for the propagation of feature annotation.</text>
</comment>
<keyword evidence="8 10" id="KW-0067">ATP-binding</keyword>
<organism evidence="11 12">
    <name type="scientific">Chrysophaeum taylorii</name>
    <dbReference type="NCBI Taxonomy" id="2483200"/>
    <lineage>
        <taxon>Eukaryota</taxon>
        <taxon>Sar</taxon>
        <taxon>Stramenopiles</taxon>
        <taxon>Ochrophyta</taxon>
        <taxon>Pelagophyceae</taxon>
        <taxon>Pelagomonadales</taxon>
        <taxon>Pelagomonadaceae</taxon>
        <taxon>Chrysophaeum</taxon>
    </lineage>
</organism>
<dbReference type="PANTHER" id="PTHR12595:SF0">
    <property type="entry name" value="ADENYLATE KINASE ISOENZYME 6"/>
    <property type="match status" value="1"/>
</dbReference>
<evidence type="ECO:0000256" key="1">
    <source>
        <dbReference type="ARBA" id="ARBA00000582"/>
    </source>
</evidence>
<feature type="binding site" evidence="10">
    <location>
        <position position="37"/>
    </location>
    <ligand>
        <name>ATP</name>
        <dbReference type="ChEBI" id="CHEBI:30616"/>
    </ligand>
</feature>
<dbReference type="InterPro" id="IPR020618">
    <property type="entry name" value="Adenyl_kinase_AK6"/>
</dbReference>
<feature type="binding site" evidence="10">
    <location>
        <position position="35"/>
    </location>
    <ligand>
        <name>ATP</name>
        <dbReference type="ChEBI" id="CHEBI:30616"/>
    </ligand>
</feature>
<evidence type="ECO:0000313" key="12">
    <source>
        <dbReference type="Proteomes" id="UP001230188"/>
    </source>
</evidence>
<evidence type="ECO:0000313" key="11">
    <source>
        <dbReference type="EMBL" id="KAJ8601382.1"/>
    </source>
</evidence>
<dbReference type="AlphaFoldDB" id="A0AAD7UAN5"/>
<gene>
    <name evidence="11" type="ORF">CTAYLR_004983</name>
</gene>
<dbReference type="InterPro" id="IPR027417">
    <property type="entry name" value="P-loop_NTPase"/>
</dbReference>
<dbReference type="SUPFAM" id="SSF52540">
    <property type="entry name" value="P-loop containing nucleoside triphosphate hydrolases"/>
    <property type="match status" value="1"/>
</dbReference>
<dbReference type="GO" id="GO:0004017">
    <property type="term" value="F:AMP kinase activity"/>
    <property type="evidence" value="ECO:0007669"/>
    <property type="project" value="UniProtKB-UniRule"/>
</dbReference>
<dbReference type="HAMAP" id="MF_00039">
    <property type="entry name" value="Adenylate_kinase_AK6"/>
    <property type="match status" value="1"/>
</dbReference>
<comment type="caution">
    <text evidence="11">The sequence shown here is derived from an EMBL/GenBank/DDBJ whole genome shotgun (WGS) entry which is preliminary data.</text>
</comment>
<comment type="subunit">
    <text evidence="10">Interacts with small ribosomal subunit protein uS11. Not a structural component of 43S pre-ribosomes, but transiently interacts with them by binding to uS11.</text>
</comment>
<evidence type="ECO:0000256" key="9">
    <source>
        <dbReference type="ARBA" id="ARBA00023242"/>
    </source>
</evidence>
<dbReference type="EC" id="2.7.4.3" evidence="10"/>
<comment type="similarity">
    <text evidence="10">Belongs to the adenylate kinase family. AK6 subfamily.</text>
</comment>